<sequence>MTQTGTDDRVSSQRIASALREQILSGQVTPGTWLRQDEIAMRLGTSRLPVREALRILELEGLAETLPNRGSRVPSLDLEEVNTYYRMRERLEPLTLAESLAWITDDQVDLMEEIQERIEAAEGGVDGFLALDRDFHMASYAACPSEPLLATTVRLWNATQHYRRAFMQLAGTHRLEIVNAEHRLILDAVRRRDPEDAERFITGHIRRTRVELTSHPELFTNN</sequence>
<dbReference type="Pfam" id="PF07729">
    <property type="entry name" value="FCD"/>
    <property type="match status" value="1"/>
</dbReference>
<dbReference type="SMART" id="SM00345">
    <property type="entry name" value="HTH_GNTR"/>
    <property type="match status" value="1"/>
</dbReference>
<feature type="domain" description="HTH gntR-type" evidence="4">
    <location>
        <begin position="9"/>
        <end position="76"/>
    </location>
</feature>
<dbReference type="Pfam" id="PF00392">
    <property type="entry name" value="GntR"/>
    <property type="match status" value="1"/>
</dbReference>
<dbReference type="Gene3D" id="1.10.10.10">
    <property type="entry name" value="Winged helix-like DNA-binding domain superfamily/Winged helix DNA-binding domain"/>
    <property type="match status" value="1"/>
</dbReference>
<dbReference type="InterPro" id="IPR036390">
    <property type="entry name" value="WH_DNA-bd_sf"/>
</dbReference>
<dbReference type="InterPro" id="IPR008920">
    <property type="entry name" value="TF_FadR/GntR_C"/>
</dbReference>
<evidence type="ECO:0000256" key="1">
    <source>
        <dbReference type="ARBA" id="ARBA00023015"/>
    </source>
</evidence>
<evidence type="ECO:0000256" key="2">
    <source>
        <dbReference type="ARBA" id="ARBA00023125"/>
    </source>
</evidence>
<dbReference type="PROSITE" id="PS50949">
    <property type="entry name" value="HTH_GNTR"/>
    <property type="match status" value="1"/>
</dbReference>
<dbReference type="InterPro" id="IPR011711">
    <property type="entry name" value="GntR_C"/>
</dbReference>
<keyword evidence="2" id="KW-0238">DNA-binding</keyword>
<name>A0A2P2C0H6_9ZZZZ</name>
<dbReference type="GO" id="GO:0003700">
    <property type="term" value="F:DNA-binding transcription factor activity"/>
    <property type="evidence" value="ECO:0007669"/>
    <property type="project" value="InterPro"/>
</dbReference>
<dbReference type="GO" id="GO:0003677">
    <property type="term" value="F:DNA binding"/>
    <property type="evidence" value="ECO:0007669"/>
    <property type="project" value="UniProtKB-KW"/>
</dbReference>
<dbReference type="SUPFAM" id="SSF48008">
    <property type="entry name" value="GntR ligand-binding domain-like"/>
    <property type="match status" value="1"/>
</dbReference>
<proteinExistence type="predicted"/>
<dbReference type="SMART" id="SM00895">
    <property type="entry name" value="FCD"/>
    <property type="match status" value="1"/>
</dbReference>
<evidence type="ECO:0000259" key="4">
    <source>
        <dbReference type="PROSITE" id="PS50949"/>
    </source>
</evidence>
<dbReference type="InterPro" id="IPR000524">
    <property type="entry name" value="Tscrpt_reg_HTH_GntR"/>
</dbReference>
<dbReference type="CDD" id="cd07377">
    <property type="entry name" value="WHTH_GntR"/>
    <property type="match status" value="1"/>
</dbReference>
<reference evidence="5" key="1">
    <citation type="submission" date="2015-08" db="EMBL/GenBank/DDBJ databases">
        <authorList>
            <person name="Babu N.S."/>
            <person name="Beckwith C.J."/>
            <person name="Beseler K.G."/>
            <person name="Brison A."/>
            <person name="Carone J.V."/>
            <person name="Caskin T.P."/>
            <person name="Diamond M."/>
            <person name="Durham M.E."/>
            <person name="Foxe J.M."/>
            <person name="Go M."/>
            <person name="Henderson B.A."/>
            <person name="Jones I.B."/>
            <person name="McGettigan J.A."/>
            <person name="Micheletti S.J."/>
            <person name="Nasrallah M.E."/>
            <person name="Ortiz D."/>
            <person name="Piller C.R."/>
            <person name="Privatt S.R."/>
            <person name="Schneider S.L."/>
            <person name="Sharp S."/>
            <person name="Smith T.C."/>
            <person name="Stanton J.D."/>
            <person name="Ullery H.E."/>
            <person name="Wilson R.J."/>
            <person name="Serrano M.G."/>
            <person name="Buck G."/>
            <person name="Lee V."/>
            <person name="Wang Y."/>
            <person name="Carvalho R."/>
            <person name="Voegtly L."/>
            <person name="Shi R."/>
            <person name="Duckworth R."/>
            <person name="Johnson A."/>
            <person name="Loviza R."/>
            <person name="Walstead R."/>
            <person name="Shah Z."/>
            <person name="Kiflezghi M."/>
            <person name="Wade K."/>
            <person name="Ball S.L."/>
            <person name="Bradley K.W."/>
            <person name="Asai D.J."/>
            <person name="Bowman C.A."/>
            <person name="Russell D.A."/>
            <person name="Pope W.H."/>
            <person name="Jacobs-Sera D."/>
            <person name="Hendrix R.W."/>
            <person name="Hatfull G.F."/>
        </authorList>
    </citation>
    <scope>NUCLEOTIDE SEQUENCE</scope>
</reference>
<dbReference type="InterPro" id="IPR036388">
    <property type="entry name" value="WH-like_DNA-bd_sf"/>
</dbReference>
<organism evidence="5">
    <name type="scientific">metagenome</name>
    <dbReference type="NCBI Taxonomy" id="256318"/>
    <lineage>
        <taxon>unclassified sequences</taxon>
        <taxon>metagenomes</taxon>
    </lineage>
</organism>
<dbReference type="AlphaFoldDB" id="A0A2P2C0H6"/>
<protein>
    <submittedName>
        <fullName evidence="5">Transcriptional regulator, GntR family</fullName>
    </submittedName>
</protein>
<accession>A0A2P2C0H6</accession>
<keyword evidence="1" id="KW-0805">Transcription regulation</keyword>
<dbReference type="PANTHER" id="PTHR43537:SF24">
    <property type="entry name" value="GLUCONATE OPERON TRANSCRIPTIONAL REPRESSOR"/>
    <property type="match status" value="1"/>
</dbReference>
<dbReference type="EMBL" id="CZKA01000020">
    <property type="protein sequence ID" value="CUR55509.1"/>
    <property type="molecule type" value="Genomic_DNA"/>
</dbReference>
<dbReference type="SUPFAM" id="SSF46785">
    <property type="entry name" value="Winged helix' DNA-binding domain"/>
    <property type="match status" value="1"/>
</dbReference>
<gene>
    <name evidence="5" type="ORF">NOCA2270144</name>
</gene>
<evidence type="ECO:0000313" key="5">
    <source>
        <dbReference type="EMBL" id="CUR55509.1"/>
    </source>
</evidence>
<dbReference type="Gene3D" id="1.20.120.530">
    <property type="entry name" value="GntR ligand-binding domain-like"/>
    <property type="match status" value="1"/>
</dbReference>
<dbReference type="PANTHER" id="PTHR43537">
    <property type="entry name" value="TRANSCRIPTIONAL REGULATOR, GNTR FAMILY"/>
    <property type="match status" value="1"/>
</dbReference>
<evidence type="ECO:0000256" key="3">
    <source>
        <dbReference type="ARBA" id="ARBA00023163"/>
    </source>
</evidence>
<keyword evidence="3" id="KW-0804">Transcription</keyword>